<dbReference type="RefSeq" id="WP_092632830.1">
    <property type="nucleotide sequence ID" value="NZ_FNQT01000001.1"/>
</dbReference>
<feature type="transmembrane region" description="Helical" evidence="7">
    <location>
        <begin position="58"/>
        <end position="79"/>
    </location>
</feature>
<dbReference type="InterPro" id="IPR037185">
    <property type="entry name" value="EmrE-like"/>
</dbReference>
<organism evidence="8 9">
    <name type="scientific">Haloplanus vescus</name>
    <dbReference type="NCBI Taxonomy" id="555874"/>
    <lineage>
        <taxon>Archaea</taxon>
        <taxon>Methanobacteriati</taxon>
        <taxon>Methanobacteriota</taxon>
        <taxon>Stenosarchaea group</taxon>
        <taxon>Halobacteria</taxon>
        <taxon>Halobacteriales</taxon>
        <taxon>Haloferacaceae</taxon>
        <taxon>Haloplanus</taxon>
    </lineage>
</organism>
<protein>
    <submittedName>
        <fullName evidence="8">Small multidrug resistance pump</fullName>
    </submittedName>
</protein>
<reference evidence="8 9" key="1">
    <citation type="submission" date="2016-10" db="EMBL/GenBank/DDBJ databases">
        <authorList>
            <person name="de Groot N.N."/>
        </authorList>
    </citation>
    <scope>NUCLEOTIDE SEQUENCE [LARGE SCALE GENOMIC DNA]</scope>
    <source>
        <strain evidence="8 9">CGMCC 1.8712</strain>
    </source>
</reference>
<evidence type="ECO:0000256" key="2">
    <source>
        <dbReference type="ARBA" id="ARBA00022448"/>
    </source>
</evidence>
<keyword evidence="3" id="KW-1003">Cell membrane</keyword>
<evidence type="ECO:0000256" key="3">
    <source>
        <dbReference type="ARBA" id="ARBA00022475"/>
    </source>
</evidence>
<dbReference type="GO" id="GO:0022857">
    <property type="term" value="F:transmembrane transporter activity"/>
    <property type="evidence" value="ECO:0007669"/>
    <property type="project" value="InterPro"/>
</dbReference>
<name>A0A1H3WWS5_9EURY</name>
<dbReference type="PANTHER" id="PTHR30561:SF1">
    <property type="entry name" value="MULTIDRUG TRANSPORTER EMRE"/>
    <property type="match status" value="1"/>
</dbReference>
<evidence type="ECO:0000256" key="1">
    <source>
        <dbReference type="ARBA" id="ARBA00004651"/>
    </source>
</evidence>
<evidence type="ECO:0000256" key="6">
    <source>
        <dbReference type="ARBA" id="ARBA00023136"/>
    </source>
</evidence>
<evidence type="ECO:0000313" key="8">
    <source>
        <dbReference type="EMBL" id="SDZ91191.1"/>
    </source>
</evidence>
<dbReference type="OrthoDB" id="121740at2157"/>
<accession>A0A1H3WWS5</accession>
<sequence>MTPYALLGLAIVAEVIGTTALKLSQGFSRPLPSIGVVVGYGVAFYALSLALEELPVGLVYATWAAIGIVAISVLGVVVFGEQVDVAGVVGIGLILVGVYVLNVVSGISAH</sequence>
<dbReference type="AlphaFoldDB" id="A0A1H3WWS5"/>
<keyword evidence="2" id="KW-0813">Transport</keyword>
<dbReference type="SUPFAM" id="SSF103481">
    <property type="entry name" value="Multidrug resistance efflux transporter EmrE"/>
    <property type="match status" value="1"/>
</dbReference>
<dbReference type="Proteomes" id="UP000236755">
    <property type="component" value="Unassembled WGS sequence"/>
</dbReference>
<dbReference type="FunFam" id="1.10.3730.20:FF:000001">
    <property type="entry name" value="Quaternary ammonium compound resistance transporter SugE"/>
    <property type="match status" value="1"/>
</dbReference>
<dbReference type="EMBL" id="FNQT01000001">
    <property type="protein sequence ID" value="SDZ91191.1"/>
    <property type="molecule type" value="Genomic_DNA"/>
</dbReference>
<dbReference type="Pfam" id="PF00893">
    <property type="entry name" value="Multi_Drug_Res"/>
    <property type="match status" value="1"/>
</dbReference>
<dbReference type="STRING" id="555874.SAMN04488065_1177"/>
<keyword evidence="4 7" id="KW-0812">Transmembrane</keyword>
<comment type="subcellular location">
    <subcellularLocation>
        <location evidence="1">Cell membrane</location>
        <topology evidence="1">Multi-pass membrane protein</topology>
    </subcellularLocation>
</comment>
<dbReference type="PANTHER" id="PTHR30561">
    <property type="entry name" value="SMR FAMILY PROTON-DEPENDENT DRUG EFFLUX TRANSPORTER SUGE"/>
    <property type="match status" value="1"/>
</dbReference>
<gene>
    <name evidence="8" type="ORF">SAMN04488065_1177</name>
</gene>
<dbReference type="GO" id="GO:0005886">
    <property type="term" value="C:plasma membrane"/>
    <property type="evidence" value="ECO:0007669"/>
    <property type="project" value="UniProtKB-SubCell"/>
</dbReference>
<keyword evidence="5 7" id="KW-1133">Transmembrane helix</keyword>
<dbReference type="InterPro" id="IPR045324">
    <property type="entry name" value="Small_multidrug_res"/>
</dbReference>
<keyword evidence="9" id="KW-1185">Reference proteome</keyword>
<evidence type="ECO:0000256" key="7">
    <source>
        <dbReference type="SAM" id="Phobius"/>
    </source>
</evidence>
<dbReference type="Gene3D" id="1.10.3730.20">
    <property type="match status" value="1"/>
</dbReference>
<evidence type="ECO:0000256" key="5">
    <source>
        <dbReference type="ARBA" id="ARBA00022989"/>
    </source>
</evidence>
<evidence type="ECO:0000256" key="4">
    <source>
        <dbReference type="ARBA" id="ARBA00022692"/>
    </source>
</evidence>
<proteinExistence type="predicted"/>
<evidence type="ECO:0000313" key="9">
    <source>
        <dbReference type="Proteomes" id="UP000236755"/>
    </source>
</evidence>
<dbReference type="InterPro" id="IPR000390">
    <property type="entry name" value="Small_drug/metabolite_transptr"/>
</dbReference>
<feature type="transmembrane region" description="Helical" evidence="7">
    <location>
        <begin position="85"/>
        <end position="104"/>
    </location>
</feature>
<keyword evidence="6 7" id="KW-0472">Membrane</keyword>
<feature type="transmembrane region" description="Helical" evidence="7">
    <location>
        <begin position="33"/>
        <end position="51"/>
    </location>
</feature>